<sequence>MDLQTISSQMKVVIQKHQIVVTEMCNDPQNPVLQKRLNDLQLEIQTLNERQKQVVQDLRKNLEVKQCCPNSCPKNSSGCSTVSHSPSPLIPNQEIRMLCCAQKCPMKNHKLPTTTLATKPVINCVNTVRQTVPPTLNNIATPTATFTFKAPVGTVVLPNCSAANTLKVAEHQKMHPVLVVPSPSNRTVDGTHTGVLFNLVPPIRVPQYPPPLPRTSTPITCQKNQVLNNCIPVAIASVPNTSTPPNNIVEHSVVMAASQSPPTSSAEKHQPPQVTEKITNKIDQKVFESFSPQKKEFFSALGLVSKDALSDIKSKRQERKRRSTANPQFSNAALEEKWRNAAAAQASAPPQKRPRGRPRLESKPIILPAIYSANGNCSITDVKLAESSSPIETSSANCTISSSSSPFSDSSAVVNGMHKQNSSADEGKNVEQMLSGLCIVCTQPGDLVKCDTCAKQQHLGCMQPPLNARPQGSWQCSECQSRTVSLIVVQSYDMLKAAKEDEKRKLLKKSLELRLKRSQLESRLHQLRELSGKQKSRQSELQTSLKETETHLEHIHSVINGVRLCS</sequence>
<evidence type="ECO:0000256" key="3">
    <source>
        <dbReference type="ARBA" id="ARBA00022833"/>
    </source>
</evidence>
<keyword evidence="2 4" id="KW-0863">Zinc-finger</keyword>
<dbReference type="InterPro" id="IPR019787">
    <property type="entry name" value="Znf_PHD-finger"/>
</dbReference>
<evidence type="ECO:0000259" key="7">
    <source>
        <dbReference type="PROSITE" id="PS50016"/>
    </source>
</evidence>
<evidence type="ECO:0000256" key="6">
    <source>
        <dbReference type="SAM" id="MobiDB-lite"/>
    </source>
</evidence>
<keyword evidence="9" id="KW-1185">Reference proteome</keyword>
<dbReference type="GO" id="GO:0008270">
    <property type="term" value="F:zinc ion binding"/>
    <property type="evidence" value="ECO:0007669"/>
    <property type="project" value="UniProtKB-KW"/>
</dbReference>
<feature type="domain" description="PHD-type" evidence="7">
    <location>
        <begin position="435"/>
        <end position="482"/>
    </location>
</feature>
<dbReference type="PANTHER" id="PTHR24102">
    <property type="entry name" value="PHD FINGER PROTEIN"/>
    <property type="match status" value="1"/>
</dbReference>
<dbReference type="InterPro" id="IPR019786">
    <property type="entry name" value="Zinc_finger_PHD-type_CS"/>
</dbReference>
<feature type="region of interest" description="Disordered" evidence="6">
    <location>
        <begin position="339"/>
        <end position="359"/>
    </location>
</feature>
<dbReference type="InterPro" id="IPR011011">
    <property type="entry name" value="Znf_FYVE_PHD"/>
</dbReference>
<dbReference type="Proteomes" id="UP000887013">
    <property type="component" value="Unassembled WGS sequence"/>
</dbReference>
<keyword evidence="3" id="KW-0862">Zinc</keyword>
<accession>A0A8X6NCA3</accession>
<evidence type="ECO:0000313" key="8">
    <source>
        <dbReference type="EMBL" id="GFT07207.1"/>
    </source>
</evidence>
<organism evidence="8 9">
    <name type="scientific">Nephila pilipes</name>
    <name type="common">Giant wood spider</name>
    <name type="synonym">Nephila maculata</name>
    <dbReference type="NCBI Taxonomy" id="299642"/>
    <lineage>
        <taxon>Eukaryota</taxon>
        <taxon>Metazoa</taxon>
        <taxon>Ecdysozoa</taxon>
        <taxon>Arthropoda</taxon>
        <taxon>Chelicerata</taxon>
        <taxon>Arachnida</taxon>
        <taxon>Araneae</taxon>
        <taxon>Araneomorphae</taxon>
        <taxon>Entelegynae</taxon>
        <taxon>Araneoidea</taxon>
        <taxon>Nephilidae</taxon>
        <taxon>Nephila</taxon>
    </lineage>
</organism>
<dbReference type="AlphaFoldDB" id="A0A8X6NCA3"/>
<name>A0A8X6NCA3_NEPPI</name>
<proteinExistence type="predicted"/>
<dbReference type="SMART" id="SM00249">
    <property type="entry name" value="PHD"/>
    <property type="match status" value="1"/>
</dbReference>
<dbReference type="PANTHER" id="PTHR24102:SF28">
    <property type="entry name" value="PHD-TYPE DOMAIN-CONTAINING PROTEIN"/>
    <property type="match status" value="1"/>
</dbReference>
<evidence type="ECO:0000256" key="4">
    <source>
        <dbReference type="PROSITE-ProRule" id="PRU00146"/>
    </source>
</evidence>
<dbReference type="SUPFAM" id="SSF57903">
    <property type="entry name" value="FYVE/PHD zinc finger"/>
    <property type="match status" value="1"/>
</dbReference>
<dbReference type="EMBL" id="BMAW01056700">
    <property type="protein sequence ID" value="GFT07207.1"/>
    <property type="molecule type" value="Genomic_DNA"/>
</dbReference>
<dbReference type="Gene3D" id="3.30.40.10">
    <property type="entry name" value="Zinc/RING finger domain, C3HC4 (zinc finger)"/>
    <property type="match status" value="1"/>
</dbReference>
<dbReference type="PROSITE" id="PS50016">
    <property type="entry name" value="ZF_PHD_2"/>
    <property type="match status" value="1"/>
</dbReference>
<evidence type="ECO:0000256" key="5">
    <source>
        <dbReference type="SAM" id="Coils"/>
    </source>
</evidence>
<keyword evidence="5" id="KW-0175">Coiled coil</keyword>
<feature type="compositionally biased region" description="Low complexity" evidence="6">
    <location>
        <begin position="341"/>
        <end position="350"/>
    </location>
</feature>
<comment type="caution">
    <text evidence="8">The sequence shown here is derived from an EMBL/GenBank/DDBJ whole genome shotgun (WGS) entry which is preliminary data.</text>
</comment>
<gene>
    <name evidence="8" type="primary">PHF21A</name>
    <name evidence="8" type="ORF">NPIL_179042</name>
</gene>
<feature type="region of interest" description="Disordered" evidence="6">
    <location>
        <begin position="314"/>
        <end position="333"/>
    </location>
</feature>
<feature type="coiled-coil region" evidence="5">
    <location>
        <begin position="30"/>
        <end position="57"/>
    </location>
</feature>
<dbReference type="InterPro" id="IPR013083">
    <property type="entry name" value="Znf_RING/FYVE/PHD"/>
</dbReference>
<dbReference type="InterPro" id="IPR001965">
    <property type="entry name" value="Znf_PHD"/>
</dbReference>
<evidence type="ECO:0000313" key="9">
    <source>
        <dbReference type="Proteomes" id="UP000887013"/>
    </source>
</evidence>
<dbReference type="PROSITE" id="PS01359">
    <property type="entry name" value="ZF_PHD_1"/>
    <property type="match status" value="1"/>
</dbReference>
<protein>
    <submittedName>
        <fullName evidence="8">PHD finger protein 21A</fullName>
    </submittedName>
</protein>
<evidence type="ECO:0000256" key="1">
    <source>
        <dbReference type="ARBA" id="ARBA00022723"/>
    </source>
</evidence>
<keyword evidence="1" id="KW-0479">Metal-binding</keyword>
<evidence type="ECO:0000256" key="2">
    <source>
        <dbReference type="ARBA" id="ARBA00022771"/>
    </source>
</evidence>
<dbReference type="OrthoDB" id="6431003at2759"/>
<reference evidence="8" key="1">
    <citation type="submission" date="2020-08" db="EMBL/GenBank/DDBJ databases">
        <title>Multicomponent nature underlies the extraordinary mechanical properties of spider dragline silk.</title>
        <authorList>
            <person name="Kono N."/>
            <person name="Nakamura H."/>
            <person name="Mori M."/>
            <person name="Yoshida Y."/>
            <person name="Ohtoshi R."/>
            <person name="Malay A.D."/>
            <person name="Moran D.A.P."/>
            <person name="Tomita M."/>
            <person name="Numata K."/>
            <person name="Arakawa K."/>
        </authorList>
    </citation>
    <scope>NUCLEOTIDE SEQUENCE</scope>
</reference>
<dbReference type="Pfam" id="PF00628">
    <property type="entry name" value="PHD"/>
    <property type="match status" value="1"/>
</dbReference>